<reference evidence="4" key="1">
    <citation type="journal article" date="2018" name="Nat. Microbiol.">
        <title>Leveraging single-cell genomics to expand the fungal tree of life.</title>
        <authorList>
            <person name="Ahrendt S.R."/>
            <person name="Quandt C.A."/>
            <person name="Ciobanu D."/>
            <person name="Clum A."/>
            <person name="Salamov A."/>
            <person name="Andreopoulos B."/>
            <person name="Cheng J.F."/>
            <person name="Woyke T."/>
            <person name="Pelin A."/>
            <person name="Henrissat B."/>
            <person name="Reynolds N.K."/>
            <person name="Benny G.L."/>
            <person name="Smith M.E."/>
            <person name="James T.Y."/>
            <person name="Grigoriev I.V."/>
        </authorList>
    </citation>
    <scope>NUCLEOTIDE SEQUENCE [LARGE SCALE GENOMIC DNA]</scope>
</reference>
<evidence type="ECO:0000313" key="3">
    <source>
        <dbReference type="EMBL" id="RKO89094.1"/>
    </source>
</evidence>
<feature type="region of interest" description="Disordered" evidence="1">
    <location>
        <begin position="191"/>
        <end position="217"/>
    </location>
</feature>
<feature type="region of interest" description="Disordered" evidence="1">
    <location>
        <begin position="416"/>
        <end position="463"/>
    </location>
</feature>
<sequence length="463" mass="50023">MGQSLKALLDLVSALPLLERLVAGVVCENAIPDNTEPNPGCPKVKVLDLTVRGDGMRLCELALKVDGSAVAVRRLSLNIPFVRPEFAARFVRRMPGSVVLRVLSFYPSQVRPVGDLAGDEIVTDLINRLLEELRLSVRGQRGARDHARVSQRGGTYLKLSTRSRTHNQLNIPRQLSNLLVVCPSPLLCPNQRPTNPSPRSYPARSPHRQPAIARGPESCVIGSGGTDMVCPAIRAWASSTDFHTAWSWAGKFGPAMVLRQLDAIVPLEVEAEHRDRLRAVTHFPSGKGVHHPEPAVPVLHVEPESVLATRRYVVKSSETEHAAEVSLGLPVESQQSCLLRHPGSEVTHLENGVEVRCSPNGLPCRLTLLATATSRGMAGPSDVPAEHVATHKSSAPRPQVTTATLAFDPLEGIGPEEIHLTNLDDVPADVSDKDASDEGEETESSGTRSVNDEESGNVKDRGD</sequence>
<proteinExistence type="predicted"/>
<keyword evidence="4" id="KW-1185">Reference proteome</keyword>
<feature type="signal peptide" evidence="2">
    <location>
        <begin position="1"/>
        <end position="24"/>
    </location>
</feature>
<evidence type="ECO:0000313" key="4">
    <source>
        <dbReference type="Proteomes" id="UP000269721"/>
    </source>
</evidence>
<dbReference type="Proteomes" id="UP000269721">
    <property type="component" value="Unassembled WGS sequence"/>
</dbReference>
<feature type="region of interest" description="Disordered" evidence="1">
    <location>
        <begin position="377"/>
        <end position="397"/>
    </location>
</feature>
<dbReference type="EMBL" id="KZ996293">
    <property type="protein sequence ID" value="RKO89094.1"/>
    <property type="molecule type" value="Genomic_DNA"/>
</dbReference>
<evidence type="ECO:0000256" key="2">
    <source>
        <dbReference type="SAM" id="SignalP"/>
    </source>
</evidence>
<name>A0A4P9W9L2_9FUNG</name>
<accession>A0A4P9W9L2</accession>
<gene>
    <name evidence="3" type="ORF">BDK51DRAFT_39886</name>
</gene>
<dbReference type="AlphaFoldDB" id="A0A4P9W9L2"/>
<evidence type="ECO:0000256" key="1">
    <source>
        <dbReference type="SAM" id="MobiDB-lite"/>
    </source>
</evidence>
<feature type="chain" id="PRO_5020723058" evidence="2">
    <location>
        <begin position="25"/>
        <end position="463"/>
    </location>
</feature>
<keyword evidence="2" id="KW-0732">Signal</keyword>
<protein>
    <submittedName>
        <fullName evidence="3">Uncharacterized protein</fullName>
    </submittedName>
</protein>
<organism evidence="3 4">
    <name type="scientific">Blyttiomyces helicus</name>
    <dbReference type="NCBI Taxonomy" id="388810"/>
    <lineage>
        <taxon>Eukaryota</taxon>
        <taxon>Fungi</taxon>
        <taxon>Fungi incertae sedis</taxon>
        <taxon>Chytridiomycota</taxon>
        <taxon>Chytridiomycota incertae sedis</taxon>
        <taxon>Chytridiomycetes</taxon>
        <taxon>Chytridiomycetes incertae sedis</taxon>
        <taxon>Blyttiomyces</taxon>
    </lineage>
</organism>